<organism evidence="1 2">
    <name type="scientific">Peronosclerospora sorghi</name>
    <dbReference type="NCBI Taxonomy" id="230839"/>
    <lineage>
        <taxon>Eukaryota</taxon>
        <taxon>Sar</taxon>
        <taxon>Stramenopiles</taxon>
        <taxon>Oomycota</taxon>
        <taxon>Peronosporomycetes</taxon>
        <taxon>Peronosporales</taxon>
        <taxon>Peronosporaceae</taxon>
        <taxon>Peronosclerospora</taxon>
    </lineage>
</organism>
<reference evidence="1 2" key="1">
    <citation type="journal article" date="2022" name="bioRxiv">
        <title>The genome of the oomycete Peronosclerospora sorghi, a cosmopolitan pathogen of maize and sorghum, is inflated with dispersed pseudogenes.</title>
        <authorList>
            <person name="Fletcher K."/>
            <person name="Martin F."/>
            <person name="Isakeit T."/>
            <person name="Cavanaugh K."/>
            <person name="Magill C."/>
            <person name="Michelmore R."/>
        </authorList>
    </citation>
    <scope>NUCLEOTIDE SEQUENCE [LARGE SCALE GENOMIC DNA]</scope>
    <source>
        <strain evidence="1">P6</strain>
    </source>
</reference>
<protein>
    <submittedName>
        <fullName evidence="1">Uncharacterized protein</fullName>
    </submittedName>
</protein>
<dbReference type="Proteomes" id="UP001163321">
    <property type="component" value="Chromosome 4"/>
</dbReference>
<proteinExistence type="predicted"/>
<sequence>MLVKRNIELCDAASMLLHMKLDRVDSGLESRVKILAAILLANSGMASTSRTGGGSTATRNLRSPRSATLAYLEQRQCRTILRTAEWFQVFADVYHTF</sequence>
<evidence type="ECO:0000313" key="2">
    <source>
        <dbReference type="Proteomes" id="UP001163321"/>
    </source>
</evidence>
<gene>
    <name evidence="1" type="ORF">PsorP6_006379</name>
</gene>
<dbReference type="EMBL" id="CM047583">
    <property type="protein sequence ID" value="KAI9913140.1"/>
    <property type="molecule type" value="Genomic_DNA"/>
</dbReference>
<keyword evidence="2" id="KW-1185">Reference proteome</keyword>
<evidence type="ECO:0000313" key="1">
    <source>
        <dbReference type="EMBL" id="KAI9913140.1"/>
    </source>
</evidence>
<accession>A0ACC0W3B8</accession>
<comment type="caution">
    <text evidence="1">The sequence shown here is derived from an EMBL/GenBank/DDBJ whole genome shotgun (WGS) entry which is preliminary data.</text>
</comment>
<name>A0ACC0W3B8_9STRA</name>